<keyword evidence="1" id="KW-1133">Transmembrane helix</keyword>
<dbReference type="EMBL" id="JALLAZ020001386">
    <property type="protein sequence ID" value="KAL3775864.1"/>
    <property type="molecule type" value="Genomic_DNA"/>
</dbReference>
<organism evidence="2 3">
    <name type="scientific">Stephanodiscus triporus</name>
    <dbReference type="NCBI Taxonomy" id="2934178"/>
    <lineage>
        <taxon>Eukaryota</taxon>
        <taxon>Sar</taxon>
        <taxon>Stramenopiles</taxon>
        <taxon>Ochrophyta</taxon>
        <taxon>Bacillariophyta</taxon>
        <taxon>Coscinodiscophyceae</taxon>
        <taxon>Thalassiosirophycidae</taxon>
        <taxon>Stephanodiscales</taxon>
        <taxon>Stephanodiscaceae</taxon>
        <taxon>Stephanodiscus</taxon>
    </lineage>
</organism>
<evidence type="ECO:0000256" key="1">
    <source>
        <dbReference type="SAM" id="Phobius"/>
    </source>
</evidence>
<keyword evidence="3" id="KW-1185">Reference proteome</keyword>
<protein>
    <submittedName>
        <fullName evidence="2">Uncharacterized protein</fullName>
    </submittedName>
</protein>
<sequence length="437" mass="47866">MAALLHSHPTNHPSQLHSPSYLIKLDLIKRITKINMKVSAIIAAIPAMATAMELPSVTIEATSKAGSRILSKARRLDGENDNSYATWVAGYSLKFDSCVANQDYYGGYFAENGEDENANQGNYYYNNEQRNDYQGMYVQQLVHFKLCPTGHCTLCRNGADYVVDLSTFVDAYLEAKMTAIQYKCEMVRENCYCESAYSKETCLYGCMQNAGLGESDCVEQGQNNQNSQFNLQEAIECMPLDAEKEAIQQFYSSNSYYATGGQGGEQQNNGVDKLFVGPICAANGRSIILGTFTDETCSYTAPEGLYEAINYGASLPYSKNSIIDSGCISCKEPSDFSEQNEWDQQDADSVTQVCSNLYSTAAKCEEGLKGYYPNRDTYGCDYIKSLKSASIIPGANIGAKAAAGIFGITTVIFAVLAAVLTKKNQRQNVSLTDEVLA</sequence>
<dbReference type="Proteomes" id="UP001530315">
    <property type="component" value="Unassembled WGS sequence"/>
</dbReference>
<accession>A0ABD3NIX1</accession>
<evidence type="ECO:0000313" key="3">
    <source>
        <dbReference type="Proteomes" id="UP001530315"/>
    </source>
</evidence>
<gene>
    <name evidence="2" type="ORF">ACHAW5_010158</name>
</gene>
<reference evidence="2 3" key="1">
    <citation type="submission" date="2024-10" db="EMBL/GenBank/DDBJ databases">
        <title>Updated reference genomes for cyclostephanoid diatoms.</title>
        <authorList>
            <person name="Roberts W.R."/>
            <person name="Alverson A.J."/>
        </authorList>
    </citation>
    <scope>NUCLEOTIDE SEQUENCE [LARGE SCALE GENOMIC DNA]</scope>
    <source>
        <strain evidence="2 3">AJA276-08</strain>
    </source>
</reference>
<keyword evidence="1" id="KW-0812">Transmembrane</keyword>
<evidence type="ECO:0000313" key="2">
    <source>
        <dbReference type="EMBL" id="KAL3775864.1"/>
    </source>
</evidence>
<proteinExistence type="predicted"/>
<dbReference type="AlphaFoldDB" id="A0ABD3NIX1"/>
<comment type="caution">
    <text evidence="2">The sequence shown here is derived from an EMBL/GenBank/DDBJ whole genome shotgun (WGS) entry which is preliminary data.</text>
</comment>
<keyword evidence="1" id="KW-0472">Membrane</keyword>
<feature type="transmembrane region" description="Helical" evidence="1">
    <location>
        <begin position="401"/>
        <end position="420"/>
    </location>
</feature>
<name>A0ABD3NIX1_9STRA</name>